<evidence type="ECO:0000313" key="2">
    <source>
        <dbReference type="EMBL" id="NUU27910.1"/>
    </source>
</evidence>
<sequence>MTRTVPTTLPVVADRDGLAVIGRTRHDLMGIRYNGDTGGNAPAGQGGVTPGAAAATGAEQTPPAGTQATEATTSTTTADTEAQDVASLPAWAQKVITDTRAEAARYRTGSETAAKTAAEKAQQELVDKIAIAAGLKQAEAQDPAKLAAAVQQAQDAAKATERRLAVFTAAADTAQANALLNRLDFTNSIAGLDPSDGPAFQAAVKAALDADPSLKTTRAVGTSTVTPEAGSPESGPITEAQLAQMTPEQIEKAYREGRLKNLLG</sequence>
<evidence type="ECO:0008006" key="4">
    <source>
        <dbReference type="Google" id="ProtNLM"/>
    </source>
</evidence>
<organism evidence="2 3">
    <name type="scientific">Curtobacterium citreum</name>
    <dbReference type="NCBI Taxonomy" id="2036"/>
    <lineage>
        <taxon>Bacteria</taxon>
        <taxon>Bacillati</taxon>
        <taxon>Actinomycetota</taxon>
        <taxon>Actinomycetes</taxon>
        <taxon>Micrococcales</taxon>
        <taxon>Microbacteriaceae</taxon>
        <taxon>Curtobacterium</taxon>
    </lineage>
</organism>
<feature type="region of interest" description="Disordered" evidence="1">
    <location>
        <begin position="38"/>
        <end position="80"/>
    </location>
</feature>
<name>A0A850DUT2_9MICO</name>
<reference evidence="2 3" key="1">
    <citation type="submission" date="2020-05" db="EMBL/GenBank/DDBJ databases">
        <title>Genome Sequencing of Type Strains.</title>
        <authorList>
            <person name="Lemaire J.F."/>
            <person name="Inderbitzin P."/>
            <person name="Gregorio O.A."/>
            <person name="Collins S.B."/>
            <person name="Wespe N."/>
            <person name="Knight-Connoni V."/>
        </authorList>
    </citation>
    <scope>NUCLEOTIDE SEQUENCE [LARGE SCALE GENOMIC DNA]</scope>
    <source>
        <strain evidence="2 3">DSM 20512</strain>
    </source>
</reference>
<dbReference type="Proteomes" id="UP000539146">
    <property type="component" value="Unassembled WGS sequence"/>
</dbReference>
<evidence type="ECO:0000256" key="1">
    <source>
        <dbReference type="SAM" id="MobiDB-lite"/>
    </source>
</evidence>
<comment type="caution">
    <text evidence="2">The sequence shown here is derived from an EMBL/GenBank/DDBJ whole genome shotgun (WGS) entry which is preliminary data.</text>
</comment>
<evidence type="ECO:0000313" key="3">
    <source>
        <dbReference type="Proteomes" id="UP000539146"/>
    </source>
</evidence>
<dbReference type="AlphaFoldDB" id="A0A850DUT2"/>
<dbReference type="RefSeq" id="WP_175325741.1">
    <property type="nucleotide sequence ID" value="NZ_BAAAWP010000001.1"/>
</dbReference>
<dbReference type="EMBL" id="JABMCG010000095">
    <property type="protein sequence ID" value="NUU27910.1"/>
    <property type="molecule type" value="Genomic_DNA"/>
</dbReference>
<accession>A0A850DUT2</accession>
<feature type="compositionally biased region" description="Low complexity" evidence="1">
    <location>
        <begin position="50"/>
        <end position="80"/>
    </location>
</feature>
<proteinExistence type="predicted"/>
<protein>
    <recommendedName>
        <fullName evidence="4">Scaffolding protein</fullName>
    </recommendedName>
</protein>
<gene>
    <name evidence="2" type="ORF">HP467_07265</name>
</gene>